<dbReference type="InterPro" id="IPR003305">
    <property type="entry name" value="CenC_carb-bd"/>
</dbReference>
<dbReference type="InterPro" id="IPR008979">
    <property type="entry name" value="Galactose-bd-like_sf"/>
</dbReference>
<protein>
    <recommendedName>
        <fullName evidence="2">CBM-cenC domain-containing protein</fullName>
    </recommendedName>
</protein>
<evidence type="ECO:0000259" key="2">
    <source>
        <dbReference type="Pfam" id="PF02018"/>
    </source>
</evidence>
<evidence type="ECO:0000313" key="3">
    <source>
        <dbReference type="EMBL" id="OBR09922.1"/>
    </source>
</evidence>
<dbReference type="KEGG" id="chig:CH63R_05614"/>
<proteinExistence type="predicted"/>
<sequence>MLNHINSLTFPLLLLLPHLLLRTWVSLGLYFGKRNCIKTPNMVHQKSIIGALPFLIGSIAASPLELFERATCNRDNLFRCFIDQRYSTQASAYCAGLTPFTTTVATTTATETSTVWTDVVVSTRTDTVTSTTTVFTATVPSTTATVTGFYGSGPQKMKRAEAAAPPKCLTNGVTYPASRITSACSCIDVPAQTVSVTYTAGTATVTDTLTSLLTASATATVWETVSTVTTAGVATVTVAPAALSNLDFEQGNLNGWTYYDNNDAGWDGDVVSVAGANGQPTRVFRVINRQYLGFADLRTTNQYFRLRAGSRYRVSMSGKTTSTASNTLPNVSLNVNTRNNFGINANWYPLQNGVGLGNGWYRFSGEFTVPAQYEGDFVVAIGFTRSQNYVEHFVDNIAIEQI</sequence>
<dbReference type="SUPFAM" id="SSF49785">
    <property type="entry name" value="Galactose-binding domain-like"/>
    <property type="match status" value="1"/>
</dbReference>
<comment type="caution">
    <text evidence="3">The sequence shown here is derived from an EMBL/GenBank/DDBJ whole genome shotgun (WGS) entry which is preliminary data.</text>
</comment>
<dbReference type="Pfam" id="PF02018">
    <property type="entry name" value="CBM_4_9"/>
    <property type="match status" value="1"/>
</dbReference>
<evidence type="ECO:0000256" key="1">
    <source>
        <dbReference type="ARBA" id="ARBA00022801"/>
    </source>
</evidence>
<keyword evidence="1" id="KW-0378">Hydrolase</keyword>
<dbReference type="EMBL" id="LTAN01000004">
    <property type="protein sequence ID" value="OBR09922.1"/>
    <property type="molecule type" value="Genomic_DNA"/>
</dbReference>
<feature type="domain" description="CBM-cenC" evidence="2">
    <location>
        <begin position="242"/>
        <end position="372"/>
    </location>
</feature>
<reference evidence="4" key="1">
    <citation type="journal article" date="2017" name="BMC Genomics">
        <title>Gapless genome assembly of Colletotrichum higginsianum reveals chromosome structure and association of transposable elements with secondary metabolite gene clusters.</title>
        <authorList>
            <person name="Dallery J.-F."/>
            <person name="Lapalu N."/>
            <person name="Zampounis A."/>
            <person name="Pigne S."/>
            <person name="Luyten I."/>
            <person name="Amselem J."/>
            <person name="Wittenberg A.H.J."/>
            <person name="Zhou S."/>
            <person name="de Queiroz M.V."/>
            <person name="Robin G.P."/>
            <person name="Auger A."/>
            <person name="Hainaut M."/>
            <person name="Henrissat B."/>
            <person name="Kim K.-T."/>
            <person name="Lee Y.-H."/>
            <person name="Lespinet O."/>
            <person name="Schwartz D.C."/>
            <person name="Thon M.R."/>
            <person name="O'Connell R.J."/>
        </authorList>
    </citation>
    <scope>NUCLEOTIDE SEQUENCE [LARGE SCALE GENOMIC DNA]</scope>
    <source>
        <strain evidence="4">IMI 349063</strain>
    </source>
</reference>
<accession>A0A1B7YD31</accession>
<evidence type="ECO:0000313" key="4">
    <source>
        <dbReference type="Proteomes" id="UP000092177"/>
    </source>
</evidence>
<organism evidence="3 4">
    <name type="scientific">Colletotrichum higginsianum (strain IMI 349063)</name>
    <name type="common">Crucifer anthracnose fungus</name>
    <dbReference type="NCBI Taxonomy" id="759273"/>
    <lineage>
        <taxon>Eukaryota</taxon>
        <taxon>Fungi</taxon>
        <taxon>Dikarya</taxon>
        <taxon>Ascomycota</taxon>
        <taxon>Pezizomycotina</taxon>
        <taxon>Sordariomycetes</taxon>
        <taxon>Hypocreomycetidae</taxon>
        <taxon>Glomerellales</taxon>
        <taxon>Glomerellaceae</taxon>
        <taxon>Colletotrichum</taxon>
        <taxon>Colletotrichum destructivum species complex</taxon>
    </lineage>
</organism>
<dbReference type="OrthoDB" id="3562088at2759"/>
<dbReference type="RefSeq" id="XP_018158439.1">
    <property type="nucleotide sequence ID" value="XM_018300589.1"/>
</dbReference>
<dbReference type="Proteomes" id="UP000092177">
    <property type="component" value="Chromosome 4"/>
</dbReference>
<keyword evidence="4" id="KW-1185">Reference proteome</keyword>
<dbReference type="Gene3D" id="2.60.120.260">
    <property type="entry name" value="Galactose-binding domain-like"/>
    <property type="match status" value="1"/>
</dbReference>
<dbReference type="GO" id="GO:0016798">
    <property type="term" value="F:hydrolase activity, acting on glycosyl bonds"/>
    <property type="evidence" value="ECO:0007669"/>
    <property type="project" value="InterPro"/>
</dbReference>
<dbReference type="VEuPathDB" id="FungiDB:CH63R_05614"/>
<dbReference type="GeneID" id="28864696"/>
<dbReference type="AlphaFoldDB" id="A0A1B7YD31"/>
<name>A0A1B7YD31_COLHI</name>
<gene>
    <name evidence="3" type="ORF">CH63R_05614</name>
</gene>